<sequence>MSHEVIDDDDDDEFEPLFSYERVCKPPSDDDSDDDVTEIGGKQLKIKSTIFSPSLELTSPFGKREHDDFVQVLEDDDDWLPPPPKNARVIVDNKDSEDPTLREIRQAKEELKRLAESRIDDKLGQKTSSLSNESNAEAKEHKSSAGTQEASARKKVLVTIQDKDGVCKNFRQFKDEKFEKLFLKYAEMVGVSPDRLVFLFDGQKILDHNTPKDFDIEDEDIIEVNLKK</sequence>
<comment type="caution">
    <text evidence="3">The sequence shown here is derived from an EMBL/GenBank/DDBJ whole genome shotgun (WGS) entry which is preliminary data.</text>
</comment>
<dbReference type="Gene3D" id="3.10.20.90">
    <property type="entry name" value="Phosphatidylinositol 3-kinase Catalytic Subunit, Chain A, domain 1"/>
    <property type="match status" value="1"/>
</dbReference>
<dbReference type="PANTHER" id="PTHR47813">
    <property type="entry name" value="UBIQUITIN-LIKE SUPERFAMILY PROTEIN"/>
    <property type="match status" value="1"/>
</dbReference>
<name>A0A8T2Q3U5_CERRI</name>
<dbReference type="Pfam" id="PF11976">
    <property type="entry name" value="Rad60-SLD"/>
    <property type="match status" value="1"/>
</dbReference>
<dbReference type="OrthoDB" id="442921at2759"/>
<dbReference type="OMA" id="CNKRPRV"/>
<dbReference type="InterPro" id="IPR022617">
    <property type="entry name" value="Rad60/SUMO-like_dom"/>
</dbReference>
<dbReference type="PROSITE" id="PS50053">
    <property type="entry name" value="UBIQUITIN_2"/>
    <property type="match status" value="1"/>
</dbReference>
<evidence type="ECO:0000259" key="2">
    <source>
        <dbReference type="PROSITE" id="PS50053"/>
    </source>
</evidence>
<dbReference type="AlphaFoldDB" id="A0A8T2Q3U5"/>
<feature type="region of interest" description="Disordered" evidence="1">
    <location>
        <begin position="115"/>
        <end position="152"/>
    </location>
</feature>
<evidence type="ECO:0000313" key="3">
    <source>
        <dbReference type="EMBL" id="KAH7278612.1"/>
    </source>
</evidence>
<feature type="compositionally biased region" description="Polar residues" evidence="1">
    <location>
        <begin position="125"/>
        <end position="135"/>
    </location>
</feature>
<organism evidence="3 4">
    <name type="scientific">Ceratopteris richardii</name>
    <name type="common">Triangle waterfern</name>
    <dbReference type="NCBI Taxonomy" id="49495"/>
    <lineage>
        <taxon>Eukaryota</taxon>
        <taxon>Viridiplantae</taxon>
        <taxon>Streptophyta</taxon>
        <taxon>Embryophyta</taxon>
        <taxon>Tracheophyta</taxon>
        <taxon>Polypodiopsida</taxon>
        <taxon>Polypodiidae</taxon>
        <taxon>Polypodiales</taxon>
        <taxon>Pteridineae</taxon>
        <taxon>Pteridaceae</taxon>
        <taxon>Parkerioideae</taxon>
        <taxon>Ceratopteris</taxon>
    </lineage>
</organism>
<dbReference type="EMBL" id="CM035443">
    <property type="protein sequence ID" value="KAH7278612.1"/>
    <property type="molecule type" value="Genomic_DNA"/>
</dbReference>
<keyword evidence="4" id="KW-1185">Reference proteome</keyword>
<evidence type="ECO:0000256" key="1">
    <source>
        <dbReference type="SAM" id="MobiDB-lite"/>
    </source>
</evidence>
<dbReference type="Proteomes" id="UP000825935">
    <property type="component" value="Chromosome 38"/>
</dbReference>
<evidence type="ECO:0000313" key="4">
    <source>
        <dbReference type="Proteomes" id="UP000825935"/>
    </source>
</evidence>
<reference evidence="3" key="1">
    <citation type="submission" date="2021-08" db="EMBL/GenBank/DDBJ databases">
        <title>WGS assembly of Ceratopteris richardii.</title>
        <authorList>
            <person name="Marchant D.B."/>
            <person name="Chen G."/>
            <person name="Jenkins J."/>
            <person name="Shu S."/>
            <person name="Leebens-Mack J."/>
            <person name="Grimwood J."/>
            <person name="Schmutz J."/>
            <person name="Soltis P."/>
            <person name="Soltis D."/>
            <person name="Chen Z.-H."/>
        </authorList>
    </citation>
    <scope>NUCLEOTIDE SEQUENCE</scope>
    <source>
        <strain evidence="3">Whitten #5841</strain>
        <tissue evidence="3">Leaf</tissue>
    </source>
</reference>
<dbReference type="CDD" id="cd01763">
    <property type="entry name" value="Ubl_SUMO_like"/>
    <property type="match status" value="1"/>
</dbReference>
<feature type="compositionally biased region" description="Basic and acidic residues" evidence="1">
    <location>
        <begin position="91"/>
        <end position="101"/>
    </location>
</feature>
<feature type="region of interest" description="Disordered" evidence="1">
    <location>
        <begin position="74"/>
        <end position="101"/>
    </location>
</feature>
<dbReference type="PANTHER" id="PTHR47813:SF2">
    <property type="entry name" value="UBIQUITIN-LIKE SUPERFAMILY PROTEIN"/>
    <property type="match status" value="1"/>
</dbReference>
<gene>
    <name evidence="3" type="ORF">KP509_38G048800</name>
</gene>
<proteinExistence type="predicted"/>
<protein>
    <recommendedName>
        <fullName evidence="2">Ubiquitin-like domain-containing protein</fullName>
    </recommendedName>
</protein>
<feature type="domain" description="Ubiquitin-like" evidence="2">
    <location>
        <begin position="180"/>
        <end position="228"/>
    </location>
</feature>
<accession>A0A8T2Q3U5</accession>
<dbReference type="InterPro" id="IPR000626">
    <property type="entry name" value="Ubiquitin-like_dom"/>
</dbReference>
<dbReference type="SUPFAM" id="SSF54236">
    <property type="entry name" value="Ubiquitin-like"/>
    <property type="match status" value="1"/>
</dbReference>
<dbReference type="InterPro" id="IPR029071">
    <property type="entry name" value="Ubiquitin-like_domsf"/>
</dbReference>
<feature type="compositionally biased region" description="Basic and acidic residues" evidence="1">
    <location>
        <begin position="115"/>
        <end position="124"/>
    </location>
</feature>